<dbReference type="RefSeq" id="WP_148947624.1">
    <property type="nucleotide sequence ID" value="NZ_VTEH01000012.1"/>
</dbReference>
<keyword evidence="2" id="KW-0812">Transmembrane</keyword>
<feature type="compositionally biased region" description="Basic and acidic residues" evidence="1">
    <location>
        <begin position="230"/>
        <end position="246"/>
    </location>
</feature>
<proteinExistence type="predicted"/>
<keyword evidence="2" id="KW-0472">Membrane</keyword>
<protein>
    <submittedName>
        <fullName evidence="3">Uncharacterized protein</fullName>
    </submittedName>
</protein>
<gene>
    <name evidence="3" type="ORF">FZC79_15090</name>
</gene>
<feature type="transmembrane region" description="Helical" evidence="2">
    <location>
        <begin position="49"/>
        <end position="71"/>
    </location>
</feature>
<name>A0A5D4KCL0_9BACI</name>
<evidence type="ECO:0000256" key="2">
    <source>
        <dbReference type="SAM" id="Phobius"/>
    </source>
</evidence>
<feature type="compositionally biased region" description="Basic and acidic residues" evidence="1">
    <location>
        <begin position="191"/>
        <end position="210"/>
    </location>
</feature>
<dbReference type="Proteomes" id="UP000323317">
    <property type="component" value="Unassembled WGS sequence"/>
</dbReference>
<comment type="caution">
    <text evidence="3">The sequence shown here is derived from an EMBL/GenBank/DDBJ whole genome shotgun (WGS) entry which is preliminary data.</text>
</comment>
<evidence type="ECO:0000313" key="4">
    <source>
        <dbReference type="Proteomes" id="UP000323317"/>
    </source>
</evidence>
<feature type="region of interest" description="Disordered" evidence="1">
    <location>
        <begin position="164"/>
        <end position="246"/>
    </location>
</feature>
<dbReference type="EMBL" id="VTEH01000012">
    <property type="protein sequence ID" value="TYR74405.1"/>
    <property type="molecule type" value="Genomic_DNA"/>
</dbReference>
<dbReference type="AlphaFoldDB" id="A0A5D4KCL0"/>
<evidence type="ECO:0000256" key="1">
    <source>
        <dbReference type="SAM" id="MobiDB-lite"/>
    </source>
</evidence>
<organism evidence="3 4">
    <name type="scientific">Rossellomorea vietnamensis</name>
    <dbReference type="NCBI Taxonomy" id="218284"/>
    <lineage>
        <taxon>Bacteria</taxon>
        <taxon>Bacillati</taxon>
        <taxon>Bacillota</taxon>
        <taxon>Bacilli</taxon>
        <taxon>Bacillales</taxon>
        <taxon>Bacillaceae</taxon>
        <taxon>Rossellomorea</taxon>
    </lineage>
</organism>
<accession>A0A5D4KCL0</accession>
<keyword evidence="2" id="KW-1133">Transmembrane helix</keyword>
<feature type="compositionally biased region" description="Acidic residues" evidence="1">
    <location>
        <begin position="172"/>
        <end position="190"/>
    </location>
</feature>
<evidence type="ECO:0000313" key="3">
    <source>
        <dbReference type="EMBL" id="TYR74405.1"/>
    </source>
</evidence>
<feature type="compositionally biased region" description="Acidic residues" evidence="1">
    <location>
        <begin position="211"/>
        <end position="229"/>
    </location>
</feature>
<sequence>MLVYFSMKSAAALLALCIVAGIFMGRSNYKGFYILDFVSLGAGRAISGVPLIGLIMYLSGSLMAFVSKVIIESSEFGHFEPVISLLTYFIFTIVILIKTPEVSAEAPTGEGDSTFDDDRLTMEDDIEAYIKQKHERQYQDYLKRRKEIGSKSLTDILAESQSASTNILIPNDSDEDQWEQEDQGEEDYQDELDRIVEEREGEIETRREEMDEKDTMEEAVAWDDLEDEMDRIRQEMEEEERQEHYY</sequence>
<reference evidence="3 4" key="1">
    <citation type="submission" date="2019-08" db="EMBL/GenBank/DDBJ databases">
        <title>Bacillus genomes from the desert of Cuatro Cienegas, Coahuila.</title>
        <authorList>
            <person name="Olmedo-Alvarez G."/>
        </authorList>
    </citation>
    <scope>NUCLEOTIDE SEQUENCE [LARGE SCALE GENOMIC DNA]</scope>
    <source>
        <strain evidence="3 4">CH40_1T</strain>
    </source>
</reference>
<feature type="transmembrane region" description="Helical" evidence="2">
    <location>
        <begin position="78"/>
        <end position="97"/>
    </location>
</feature>